<evidence type="ECO:0000313" key="13">
    <source>
        <dbReference type="EMBL" id="CEA07294.1"/>
    </source>
</evidence>
<dbReference type="SMART" id="SM00388">
    <property type="entry name" value="HisKA"/>
    <property type="match status" value="1"/>
</dbReference>
<feature type="transmembrane region" description="Helical" evidence="11">
    <location>
        <begin position="142"/>
        <end position="165"/>
    </location>
</feature>
<dbReference type="PANTHER" id="PTHR45436">
    <property type="entry name" value="SENSOR HISTIDINE KINASE YKOH"/>
    <property type="match status" value="1"/>
</dbReference>
<dbReference type="SMART" id="SM00387">
    <property type="entry name" value="HATPase_c"/>
    <property type="match status" value="1"/>
</dbReference>
<evidence type="ECO:0000256" key="11">
    <source>
        <dbReference type="SAM" id="Phobius"/>
    </source>
</evidence>
<dbReference type="InterPro" id="IPR036097">
    <property type="entry name" value="HisK_dim/P_sf"/>
</dbReference>
<dbReference type="GO" id="GO:0000155">
    <property type="term" value="F:phosphorelay sensor kinase activity"/>
    <property type="evidence" value="ECO:0007669"/>
    <property type="project" value="InterPro"/>
</dbReference>
<keyword evidence="7 13" id="KW-0418">Kinase</keyword>
<dbReference type="PANTHER" id="PTHR45436:SF5">
    <property type="entry name" value="SENSOR HISTIDINE KINASE TRCS"/>
    <property type="match status" value="1"/>
</dbReference>
<evidence type="ECO:0000256" key="9">
    <source>
        <dbReference type="ARBA" id="ARBA00023012"/>
    </source>
</evidence>
<dbReference type="PATRIC" id="fig|1461584.3.peg.596"/>
<organism evidence="13">
    <name type="scientific">Arthrobacter saudimassiliensis</name>
    <dbReference type="NCBI Taxonomy" id="1461584"/>
    <lineage>
        <taxon>Bacteria</taxon>
        <taxon>Bacillati</taxon>
        <taxon>Actinomycetota</taxon>
        <taxon>Actinomycetes</taxon>
        <taxon>Micrococcales</taxon>
        <taxon>Micrococcaceae</taxon>
        <taxon>Arthrobacter</taxon>
    </lineage>
</organism>
<dbReference type="Gene3D" id="1.10.287.130">
    <property type="match status" value="1"/>
</dbReference>
<dbReference type="InterPro" id="IPR036890">
    <property type="entry name" value="HATPase_C_sf"/>
</dbReference>
<gene>
    <name evidence="13" type="primary">tcrY_1</name>
    <name evidence="13" type="ORF">BN1051_00606</name>
</gene>
<evidence type="ECO:0000256" key="2">
    <source>
        <dbReference type="ARBA" id="ARBA00004236"/>
    </source>
</evidence>
<dbReference type="InterPro" id="IPR005467">
    <property type="entry name" value="His_kinase_dom"/>
</dbReference>
<dbReference type="Pfam" id="PF02518">
    <property type="entry name" value="HATPase_c"/>
    <property type="match status" value="1"/>
</dbReference>
<comment type="catalytic activity">
    <reaction evidence="1">
        <text>ATP + protein L-histidine = ADP + protein N-phospho-L-histidine.</text>
        <dbReference type="EC" id="2.7.13.3"/>
    </reaction>
</comment>
<dbReference type="EMBL" id="LN483070">
    <property type="protein sequence ID" value="CEA07294.1"/>
    <property type="molecule type" value="Genomic_DNA"/>
</dbReference>
<dbReference type="CDD" id="cd00082">
    <property type="entry name" value="HisKA"/>
    <property type="match status" value="1"/>
</dbReference>
<keyword evidence="8 11" id="KW-1133">Transmembrane helix</keyword>
<protein>
    <recommendedName>
        <fullName evidence="3">histidine kinase</fullName>
        <ecNumber evidence="3">2.7.13.3</ecNumber>
    </recommendedName>
</protein>
<evidence type="ECO:0000256" key="3">
    <source>
        <dbReference type="ARBA" id="ARBA00012438"/>
    </source>
</evidence>
<dbReference type="PRINTS" id="PR00344">
    <property type="entry name" value="BCTRLSENSOR"/>
</dbReference>
<evidence type="ECO:0000256" key="7">
    <source>
        <dbReference type="ARBA" id="ARBA00022777"/>
    </source>
</evidence>
<evidence type="ECO:0000256" key="5">
    <source>
        <dbReference type="ARBA" id="ARBA00022679"/>
    </source>
</evidence>
<reference evidence="13" key="1">
    <citation type="submission" date="2014-07" db="EMBL/GenBank/DDBJ databases">
        <authorList>
            <person name="Urmite Genomes Urmite Genomes"/>
        </authorList>
    </citation>
    <scope>NUCLEOTIDE SEQUENCE</scope>
    <source>
        <strain evidence="13">11W110_air</strain>
    </source>
</reference>
<keyword evidence="9" id="KW-0902">Two-component regulatory system</keyword>
<feature type="domain" description="Histidine kinase" evidence="12">
    <location>
        <begin position="185"/>
        <end position="410"/>
    </location>
</feature>
<feature type="transmembrane region" description="Helical" evidence="11">
    <location>
        <begin position="20"/>
        <end position="41"/>
    </location>
</feature>
<dbReference type="InterPro" id="IPR003594">
    <property type="entry name" value="HATPase_dom"/>
</dbReference>
<evidence type="ECO:0000259" key="12">
    <source>
        <dbReference type="PROSITE" id="PS50109"/>
    </source>
</evidence>
<name>A0A078MLZ8_9MICC</name>
<evidence type="ECO:0000256" key="6">
    <source>
        <dbReference type="ARBA" id="ARBA00022692"/>
    </source>
</evidence>
<keyword evidence="5" id="KW-0808">Transferase</keyword>
<dbReference type="Pfam" id="PF00512">
    <property type="entry name" value="HisKA"/>
    <property type="match status" value="1"/>
</dbReference>
<sequence>MTGRDRSELRRAAVRLSLQYTALTVVLLSLAGLLVYALAAAGTRDATRDTLETAVQLDNVRDAPLNVFLAVYDRGRLTVSRDMPGGLPVQDALAEVAAGGGPREDTVEADGNTYQVLTARTGRDVVQAAVDTREARQELERLALALAASVLAAAVIAAVFSVLAARAAMRPLARALDLQRRFVADAGHELRTPLTLLSTRAQLLRRRLGTRANHPALEPVPEWLDTGLDEIVADTQVLTGILEDLLVSADPRRAGPAEPVDVAALARRAAEAFGAEAARRNLQLAVTGDGGPLVVRGSAAGLQRVLTALLANAVDYARTRVEVSAVREGRDAVVRVTDDGPGLPAELQDRMFDRFASARSTPDNGGGHERHYGLGLALAAEITARSGGTLRADSRPGAGASLVVRLPLAAPRAGT</sequence>
<dbReference type="InterPro" id="IPR004358">
    <property type="entry name" value="Sig_transdc_His_kin-like_C"/>
</dbReference>
<dbReference type="InterPro" id="IPR003661">
    <property type="entry name" value="HisK_dim/P_dom"/>
</dbReference>
<comment type="subcellular location">
    <subcellularLocation>
        <location evidence="2">Cell membrane</location>
    </subcellularLocation>
</comment>
<keyword evidence="10 11" id="KW-0472">Membrane</keyword>
<dbReference type="AlphaFoldDB" id="A0A078MLZ8"/>
<dbReference type="GO" id="GO:0005886">
    <property type="term" value="C:plasma membrane"/>
    <property type="evidence" value="ECO:0007669"/>
    <property type="project" value="UniProtKB-SubCell"/>
</dbReference>
<dbReference type="PROSITE" id="PS50109">
    <property type="entry name" value="HIS_KIN"/>
    <property type="match status" value="1"/>
</dbReference>
<dbReference type="SUPFAM" id="SSF55874">
    <property type="entry name" value="ATPase domain of HSP90 chaperone/DNA topoisomerase II/histidine kinase"/>
    <property type="match status" value="1"/>
</dbReference>
<keyword evidence="6 11" id="KW-0812">Transmembrane</keyword>
<keyword evidence="4" id="KW-0597">Phosphoprotein</keyword>
<proteinExistence type="predicted"/>
<evidence type="ECO:0000256" key="1">
    <source>
        <dbReference type="ARBA" id="ARBA00000085"/>
    </source>
</evidence>
<dbReference type="SUPFAM" id="SSF47384">
    <property type="entry name" value="Homodimeric domain of signal transducing histidine kinase"/>
    <property type="match status" value="1"/>
</dbReference>
<dbReference type="InterPro" id="IPR050428">
    <property type="entry name" value="TCS_sensor_his_kinase"/>
</dbReference>
<evidence type="ECO:0000256" key="10">
    <source>
        <dbReference type="ARBA" id="ARBA00023136"/>
    </source>
</evidence>
<evidence type="ECO:0000256" key="8">
    <source>
        <dbReference type="ARBA" id="ARBA00022989"/>
    </source>
</evidence>
<dbReference type="EC" id="2.7.13.3" evidence="3"/>
<dbReference type="Gene3D" id="3.30.565.10">
    <property type="entry name" value="Histidine kinase-like ATPase, C-terminal domain"/>
    <property type="match status" value="1"/>
</dbReference>
<accession>A0A078MLZ8</accession>
<evidence type="ECO:0000256" key="4">
    <source>
        <dbReference type="ARBA" id="ARBA00022553"/>
    </source>
</evidence>